<gene>
    <name evidence="3" type="ORF">MNV_430012</name>
</gene>
<dbReference type="PANTHER" id="PTHR35894">
    <property type="entry name" value="GENERAL SECRETION PATHWAY PROTEIN A-RELATED"/>
    <property type="match status" value="1"/>
</dbReference>
<dbReference type="EMBL" id="FZMP01000189">
    <property type="protein sequence ID" value="SNQ61644.1"/>
    <property type="molecule type" value="Genomic_DNA"/>
</dbReference>
<dbReference type="Gene3D" id="3.40.50.300">
    <property type="entry name" value="P-loop containing nucleotide triphosphate hydrolases"/>
    <property type="match status" value="1"/>
</dbReference>
<feature type="domain" description="ORC1/DEAH AAA+ ATPase" evidence="2">
    <location>
        <begin position="35"/>
        <end position="159"/>
    </location>
</feature>
<name>A0A284VQT2_9EURY</name>
<protein>
    <recommendedName>
        <fullName evidence="2">ORC1/DEAH AAA+ ATPase domain-containing protein</fullName>
    </recommendedName>
</protein>
<dbReference type="InterPro" id="IPR052026">
    <property type="entry name" value="ExeA_AAA_ATPase_DNA-bind"/>
</dbReference>
<reference evidence="4" key="1">
    <citation type="submission" date="2017-06" db="EMBL/GenBank/DDBJ databases">
        <authorList>
            <person name="Cremers G."/>
        </authorList>
    </citation>
    <scope>NUCLEOTIDE SEQUENCE [LARGE SCALE GENOMIC DNA]</scope>
</reference>
<dbReference type="Pfam" id="PF13401">
    <property type="entry name" value="AAA_22"/>
    <property type="match status" value="1"/>
</dbReference>
<dbReference type="InterPro" id="IPR049945">
    <property type="entry name" value="AAA_22"/>
</dbReference>
<dbReference type="Proteomes" id="UP000218615">
    <property type="component" value="Unassembled WGS sequence"/>
</dbReference>
<sequence length="297" mass="33975">MYANPFADKIIDNRMFVNKDERACRRIVRAARHNQSSLIILTGPTGSGKSENADFIVRNLPSDFIFWYNQVYGQSAPQLATSIISDLDPDFTAKLSTADRGMILDIYGNLLKALVRQNRKLFCIFDQGEHFSKDGFELVINSTNPYSAANRAFTGLILAVPRFEKSLEEWTGNFDTTLRRALVREYTRPFTVPQRFEYVMRAVAAVKKISYLEAMKKHDFDPFDEEAILYLIEMSEGHPSTLNSLCYISLELASAVSSDTTITESLAKEAWEKFPNKKILQEAVKWYIEKGLYEKQE</sequence>
<dbReference type="SUPFAM" id="SSF52540">
    <property type="entry name" value="P-loop containing nucleoside triphosphate hydrolases"/>
    <property type="match status" value="1"/>
</dbReference>
<keyword evidence="4" id="KW-1185">Reference proteome</keyword>
<proteinExistence type="predicted"/>
<organism evidence="3 4">
    <name type="scientific">Candidatus Methanoperedens nitratireducens</name>
    <dbReference type="NCBI Taxonomy" id="1392998"/>
    <lineage>
        <taxon>Archaea</taxon>
        <taxon>Methanobacteriati</taxon>
        <taxon>Methanobacteriota</taxon>
        <taxon>Stenosarchaea group</taxon>
        <taxon>Methanomicrobia</taxon>
        <taxon>Methanosarcinales</taxon>
        <taxon>ANME-2 cluster</taxon>
        <taxon>Candidatus Methanoperedentaceae</taxon>
        <taxon>Candidatus Methanoperedens</taxon>
    </lineage>
</organism>
<evidence type="ECO:0000256" key="1">
    <source>
        <dbReference type="ARBA" id="ARBA00022705"/>
    </source>
</evidence>
<keyword evidence="1" id="KW-0235">DNA replication</keyword>
<dbReference type="InterPro" id="IPR027417">
    <property type="entry name" value="P-loop_NTPase"/>
</dbReference>
<evidence type="ECO:0000313" key="4">
    <source>
        <dbReference type="Proteomes" id="UP000218615"/>
    </source>
</evidence>
<evidence type="ECO:0000313" key="3">
    <source>
        <dbReference type="EMBL" id="SNQ61644.1"/>
    </source>
</evidence>
<dbReference type="PANTHER" id="PTHR35894:SF1">
    <property type="entry name" value="PHOSPHORIBULOKINASE _ URIDINE KINASE FAMILY"/>
    <property type="match status" value="1"/>
</dbReference>
<dbReference type="RefSeq" id="WP_096206305.1">
    <property type="nucleotide sequence ID" value="NZ_FZMP01000189.1"/>
</dbReference>
<dbReference type="GO" id="GO:0016887">
    <property type="term" value="F:ATP hydrolysis activity"/>
    <property type="evidence" value="ECO:0007669"/>
    <property type="project" value="InterPro"/>
</dbReference>
<evidence type="ECO:0000259" key="2">
    <source>
        <dbReference type="Pfam" id="PF13401"/>
    </source>
</evidence>
<accession>A0A284VQT2</accession>
<dbReference type="AlphaFoldDB" id="A0A284VQT2"/>